<evidence type="ECO:0000256" key="9">
    <source>
        <dbReference type="ARBA" id="ARBA00023047"/>
    </source>
</evidence>
<dbReference type="GO" id="GO:0140359">
    <property type="term" value="F:ABC-type transporter activity"/>
    <property type="evidence" value="ECO:0007669"/>
    <property type="project" value="InterPro"/>
</dbReference>
<dbReference type="GO" id="GO:0015774">
    <property type="term" value="P:polysaccharide transport"/>
    <property type="evidence" value="ECO:0007669"/>
    <property type="project" value="UniProtKB-KW"/>
</dbReference>
<evidence type="ECO:0000256" key="3">
    <source>
        <dbReference type="ARBA" id="ARBA00022448"/>
    </source>
</evidence>
<keyword evidence="4 11" id="KW-1003">Cell membrane</keyword>
<dbReference type="PANTHER" id="PTHR30413:SF10">
    <property type="entry name" value="CAPSULE POLYSACCHARIDE EXPORT INNER-MEMBRANE PROTEIN CTRC"/>
    <property type="match status" value="1"/>
</dbReference>
<evidence type="ECO:0000256" key="5">
    <source>
        <dbReference type="ARBA" id="ARBA00022597"/>
    </source>
</evidence>
<dbReference type="PRINTS" id="PR00164">
    <property type="entry name" value="ABC2TRNSPORT"/>
</dbReference>
<evidence type="ECO:0000259" key="12">
    <source>
        <dbReference type="PROSITE" id="PS51012"/>
    </source>
</evidence>
<comment type="similarity">
    <text evidence="2 11">Belongs to the ABC-2 integral membrane protein family.</text>
</comment>
<evidence type="ECO:0000256" key="1">
    <source>
        <dbReference type="ARBA" id="ARBA00004651"/>
    </source>
</evidence>
<dbReference type="AlphaFoldDB" id="A0A225NBW8"/>
<keyword evidence="7" id="KW-0972">Capsule biogenesis/degradation</keyword>
<evidence type="ECO:0000256" key="4">
    <source>
        <dbReference type="ARBA" id="ARBA00022475"/>
    </source>
</evidence>
<comment type="subcellular location">
    <subcellularLocation>
        <location evidence="11">Cell inner membrane</location>
        <topology evidence="11">Multi-pass membrane protein</topology>
    </subcellularLocation>
    <subcellularLocation>
        <location evidence="1">Cell membrane</location>
        <topology evidence="1">Multi-pass membrane protein</topology>
    </subcellularLocation>
</comment>
<dbReference type="PANTHER" id="PTHR30413">
    <property type="entry name" value="INNER MEMBRANE TRANSPORT PERMEASE"/>
    <property type="match status" value="1"/>
</dbReference>
<dbReference type="EMBL" id="AQQR01000021">
    <property type="protein sequence ID" value="OWU68417.1"/>
    <property type="molecule type" value="Genomic_DNA"/>
</dbReference>
<accession>A0A225NBW8</accession>
<feature type="transmembrane region" description="Helical" evidence="11">
    <location>
        <begin position="235"/>
        <end position="254"/>
    </location>
</feature>
<dbReference type="InterPro" id="IPR000412">
    <property type="entry name" value="ABC_2_transport"/>
</dbReference>
<feature type="domain" description="ABC transmembrane type-2" evidence="12">
    <location>
        <begin position="36"/>
        <end position="257"/>
    </location>
</feature>
<keyword evidence="14" id="KW-1185">Reference proteome</keyword>
<keyword evidence="6 11" id="KW-0812">Transmembrane</keyword>
<comment type="caution">
    <text evidence="13">The sequence shown here is derived from an EMBL/GenBank/DDBJ whole genome shotgun (WGS) entry which is preliminary data.</text>
</comment>
<feature type="transmembrane region" description="Helical" evidence="11">
    <location>
        <begin position="176"/>
        <end position="198"/>
    </location>
</feature>
<feature type="transmembrane region" description="Helical" evidence="11">
    <location>
        <begin position="70"/>
        <end position="92"/>
    </location>
</feature>
<dbReference type="GO" id="GO:0015920">
    <property type="term" value="P:lipopolysaccharide transport"/>
    <property type="evidence" value="ECO:0007669"/>
    <property type="project" value="TreeGrafter"/>
</dbReference>
<evidence type="ECO:0000256" key="2">
    <source>
        <dbReference type="ARBA" id="ARBA00007783"/>
    </source>
</evidence>
<evidence type="ECO:0000256" key="10">
    <source>
        <dbReference type="ARBA" id="ARBA00023136"/>
    </source>
</evidence>
<keyword evidence="8 11" id="KW-1133">Transmembrane helix</keyword>
<dbReference type="InterPro" id="IPR047817">
    <property type="entry name" value="ABC2_TM_bact-type"/>
</dbReference>
<organism evidence="13 14">
    <name type="scientific">Marinibacterium profundimaris</name>
    <dbReference type="NCBI Taxonomy" id="1679460"/>
    <lineage>
        <taxon>Bacteria</taxon>
        <taxon>Pseudomonadati</taxon>
        <taxon>Pseudomonadota</taxon>
        <taxon>Alphaproteobacteria</taxon>
        <taxon>Rhodobacterales</taxon>
        <taxon>Paracoccaceae</taxon>
        <taxon>Marinibacterium</taxon>
    </lineage>
</organism>
<keyword evidence="9" id="KW-0625">Polysaccharide transport</keyword>
<sequence length="264" mass="29360">MARAPDPSTNRRFATCRTIAALILRDMSATYGRSPGGYVWMVLEPVLGITLLTAIFSAGFRSPALGTNFAIFYATGLVPFLMYSTISSAVANAVRTSRPLLAYPGVTFFDTLAAKLLLTTLTQALVSLIVITAIRSIYVTQTVIEFGTILTGYTMLIGFAAAVGLLNGFLFMKYELWGRVWSIISRPLVFISGVIFLYENMPEPYRGWLWWNPLVHCIGKIRSGFYIHYDALYASPIYVFIVTGLVGLTGMLFLSRHYRELLEI</sequence>
<protein>
    <recommendedName>
        <fullName evidence="11">Transport permease protein</fullName>
    </recommendedName>
</protein>
<dbReference type="Proteomes" id="UP000215377">
    <property type="component" value="Unassembled WGS sequence"/>
</dbReference>
<evidence type="ECO:0000313" key="13">
    <source>
        <dbReference type="EMBL" id="OWU68417.1"/>
    </source>
</evidence>
<dbReference type="Pfam" id="PF01061">
    <property type="entry name" value="ABC2_membrane"/>
    <property type="match status" value="1"/>
</dbReference>
<feature type="transmembrane region" description="Helical" evidence="11">
    <location>
        <begin position="38"/>
        <end position="58"/>
    </location>
</feature>
<proteinExistence type="inferred from homology"/>
<dbReference type="PROSITE" id="PS51012">
    <property type="entry name" value="ABC_TM2"/>
    <property type="match status" value="1"/>
</dbReference>
<dbReference type="GO" id="GO:0043190">
    <property type="term" value="C:ATP-binding cassette (ABC) transporter complex"/>
    <property type="evidence" value="ECO:0007669"/>
    <property type="project" value="InterPro"/>
</dbReference>
<keyword evidence="3 11" id="KW-0813">Transport</keyword>
<evidence type="ECO:0000313" key="14">
    <source>
        <dbReference type="Proteomes" id="UP000215377"/>
    </source>
</evidence>
<reference evidence="13 14" key="1">
    <citation type="submission" date="2013-04" db="EMBL/GenBank/DDBJ databases">
        <title>Oceanicola sp. 22II1-22F33 Genome Sequencing.</title>
        <authorList>
            <person name="Lai Q."/>
            <person name="Li G."/>
            <person name="Shao Z."/>
        </authorList>
    </citation>
    <scope>NUCLEOTIDE SEQUENCE [LARGE SCALE GENOMIC DNA]</scope>
    <source>
        <strain evidence="13 14">22II1-22F33</strain>
    </source>
</reference>
<name>A0A225NBW8_9RHOB</name>
<dbReference type="InterPro" id="IPR013525">
    <property type="entry name" value="ABC2_TM"/>
</dbReference>
<gene>
    <name evidence="13" type="ORF">ATO3_24140</name>
</gene>
<evidence type="ECO:0000256" key="8">
    <source>
        <dbReference type="ARBA" id="ARBA00022989"/>
    </source>
</evidence>
<keyword evidence="5" id="KW-0762">Sugar transport</keyword>
<keyword evidence="10 11" id="KW-0472">Membrane</keyword>
<feature type="transmembrane region" description="Helical" evidence="11">
    <location>
        <begin position="112"/>
        <end position="134"/>
    </location>
</feature>
<evidence type="ECO:0000256" key="11">
    <source>
        <dbReference type="RuleBase" id="RU361157"/>
    </source>
</evidence>
<evidence type="ECO:0000256" key="6">
    <source>
        <dbReference type="ARBA" id="ARBA00022692"/>
    </source>
</evidence>
<feature type="transmembrane region" description="Helical" evidence="11">
    <location>
        <begin position="146"/>
        <end position="170"/>
    </location>
</feature>
<evidence type="ECO:0000256" key="7">
    <source>
        <dbReference type="ARBA" id="ARBA00022903"/>
    </source>
</evidence>